<evidence type="ECO:0000256" key="2">
    <source>
        <dbReference type="SAM" id="Phobius"/>
    </source>
</evidence>
<keyword evidence="2" id="KW-0812">Transmembrane</keyword>
<dbReference type="RefSeq" id="WP_202992175.1">
    <property type="nucleotide sequence ID" value="NZ_JAENHO010000004.1"/>
</dbReference>
<keyword evidence="4" id="KW-1185">Reference proteome</keyword>
<keyword evidence="2" id="KW-0472">Membrane</keyword>
<feature type="transmembrane region" description="Helical" evidence="2">
    <location>
        <begin position="67"/>
        <end position="84"/>
    </location>
</feature>
<feature type="transmembrane region" description="Helical" evidence="2">
    <location>
        <begin position="156"/>
        <end position="176"/>
    </location>
</feature>
<feature type="transmembrane region" description="Helical" evidence="2">
    <location>
        <begin position="91"/>
        <end position="112"/>
    </location>
</feature>
<comment type="caution">
    <text evidence="3">The sequence shown here is derived from an EMBL/GenBank/DDBJ whole genome shotgun (WGS) entry which is preliminary data.</text>
</comment>
<proteinExistence type="predicted"/>
<keyword evidence="2" id="KW-1133">Transmembrane helix</keyword>
<organism evidence="3 4">
    <name type="scientific">Paractinoplanes lichenicola</name>
    <dbReference type="NCBI Taxonomy" id="2802976"/>
    <lineage>
        <taxon>Bacteria</taxon>
        <taxon>Bacillati</taxon>
        <taxon>Actinomycetota</taxon>
        <taxon>Actinomycetes</taxon>
        <taxon>Micromonosporales</taxon>
        <taxon>Micromonosporaceae</taxon>
        <taxon>Paractinoplanes</taxon>
    </lineage>
</organism>
<reference evidence="3 4" key="1">
    <citation type="submission" date="2021-01" db="EMBL/GenBank/DDBJ databases">
        <title>Actinoplanes sp. nov. LDG1-01 isolated from lichen.</title>
        <authorList>
            <person name="Saeng-In P."/>
            <person name="Phongsopitanun W."/>
            <person name="Kanchanasin P."/>
            <person name="Yuki M."/>
            <person name="Kudo T."/>
            <person name="Ohkuma M."/>
            <person name="Tanasupawat S."/>
        </authorList>
    </citation>
    <scope>NUCLEOTIDE SEQUENCE [LARGE SCALE GENOMIC DNA]</scope>
    <source>
        <strain evidence="3 4">LDG1-01</strain>
    </source>
</reference>
<name>A0ABS1VQ50_9ACTN</name>
<dbReference type="EMBL" id="JAENHO010000004">
    <property type="protein sequence ID" value="MBL7255661.1"/>
    <property type="molecule type" value="Genomic_DNA"/>
</dbReference>
<dbReference type="Proteomes" id="UP000598996">
    <property type="component" value="Unassembled WGS sequence"/>
</dbReference>
<evidence type="ECO:0000256" key="1">
    <source>
        <dbReference type="SAM" id="MobiDB-lite"/>
    </source>
</evidence>
<sequence length="224" mass="22648">MSASCGADQSPRTQWRVTYTGADVMTGGAPEIYYTEDADREPIRRLSAAEVEQFLGPETLSLPAQPVAWSAAALLLMALAAAALPSRSWRATAVGGLALAAAIVLFGATVLARRDATDAVAAVFLQSGQPSAEPAPTVAEVRDWDSYDQVAASFRYAYGLWVAVAALAAIGVASTVDALRSTPRSASGLRGPNATATGSGGTDSAGPDGPAPEAIAPDSGGPGS</sequence>
<gene>
    <name evidence="3" type="ORF">JKJ07_15260</name>
</gene>
<evidence type="ECO:0000313" key="4">
    <source>
        <dbReference type="Proteomes" id="UP000598996"/>
    </source>
</evidence>
<accession>A0ABS1VQ50</accession>
<protein>
    <submittedName>
        <fullName evidence="3">Uncharacterized protein</fullName>
    </submittedName>
</protein>
<feature type="region of interest" description="Disordered" evidence="1">
    <location>
        <begin position="181"/>
        <end position="224"/>
    </location>
</feature>
<evidence type="ECO:0000313" key="3">
    <source>
        <dbReference type="EMBL" id="MBL7255661.1"/>
    </source>
</evidence>